<dbReference type="EMBL" id="PYDT01000006">
    <property type="protein sequence ID" value="THU58179.1"/>
    <property type="molecule type" value="Genomic_DNA"/>
</dbReference>
<dbReference type="Proteomes" id="UP000317650">
    <property type="component" value="Chromosome 3"/>
</dbReference>
<comment type="caution">
    <text evidence="1">The sequence shown here is derived from an EMBL/GenBank/DDBJ whole genome shotgun (WGS) entry which is preliminary data.</text>
</comment>
<organism evidence="1 2">
    <name type="scientific">Musa balbisiana</name>
    <name type="common">Banana</name>
    <dbReference type="NCBI Taxonomy" id="52838"/>
    <lineage>
        <taxon>Eukaryota</taxon>
        <taxon>Viridiplantae</taxon>
        <taxon>Streptophyta</taxon>
        <taxon>Embryophyta</taxon>
        <taxon>Tracheophyta</taxon>
        <taxon>Spermatophyta</taxon>
        <taxon>Magnoliopsida</taxon>
        <taxon>Liliopsida</taxon>
        <taxon>Zingiberales</taxon>
        <taxon>Musaceae</taxon>
        <taxon>Musa</taxon>
    </lineage>
</organism>
<protein>
    <submittedName>
        <fullName evidence="1">Uncharacterized protein</fullName>
    </submittedName>
</protein>
<sequence length="78" mass="8947">MQSLRRSYARMDRLKEVKFFGQWEIKGVGEPLPRDRYGLVRLVISRIILATRSSSDLVGMNLFSEPVYLRPPSSSSDS</sequence>
<keyword evidence="2" id="KW-1185">Reference proteome</keyword>
<name>A0A4S8JAA0_MUSBA</name>
<accession>A0A4S8JAA0</accession>
<reference evidence="1 2" key="1">
    <citation type="journal article" date="2019" name="Nat. Plants">
        <title>Genome sequencing of Musa balbisiana reveals subgenome evolution and function divergence in polyploid bananas.</title>
        <authorList>
            <person name="Yao X."/>
        </authorList>
    </citation>
    <scope>NUCLEOTIDE SEQUENCE [LARGE SCALE GENOMIC DNA]</scope>
    <source>
        <strain evidence="2">cv. DH-PKW</strain>
        <tissue evidence="1">Leaves</tissue>
    </source>
</reference>
<gene>
    <name evidence="1" type="ORF">C4D60_Mb03t11440</name>
</gene>
<dbReference type="AlphaFoldDB" id="A0A4S8JAA0"/>
<evidence type="ECO:0000313" key="1">
    <source>
        <dbReference type="EMBL" id="THU58179.1"/>
    </source>
</evidence>
<evidence type="ECO:0000313" key="2">
    <source>
        <dbReference type="Proteomes" id="UP000317650"/>
    </source>
</evidence>
<proteinExistence type="predicted"/>